<dbReference type="AlphaFoldDB" id="A0A6A6TYY0"/>
<dbReference type="EMBL" id="MU004243">
    <property type="protein sequence ID" value="KAF2664068.1"/>
    <property type="molecule type" value="Genomic_DNA"/>
</dbReference>
<proteinExistence type="predicted"/>
<keyword evidence="3" id="KW-1185">Reference proteome</keyword>
<evidence type="ECO:0008006" key="4">
    <source>
        <dbReference type="Google" id="ProtNLM"/>
    </source>
</evidence>
<evidence type="ECO:0000313" key="2">
    <source>
        <dbReference type="EMBL" id="KAF2664068.1"/>
    </source>
</evidence>
<dbReference type="GO" id="GO:0000432">
    <property type="term" value="P:positive regulation of transcription from RNA polymerase II promoter by glucose"/>
    <property type="evidence" value="ECO:0007669"/>
    <property type="project" value="TreeGrafter"/>
</dbReference>
<dbReference type="GO" id="GO:0005634">
    <property type="term" value="C:nucleus"/>
    <property type="evidence" value="ECO:0007669"/>
    <property type="project" value="TreeGrafter"/>
</dbReference>
<organism evidence="2 3">
    <name type="scientific">Microthyrium microscopicum</name>
    <dbReference type="NCBI Taxonomy" id="703497"/>
    <lineage>
        <taxon>Eukaryota</taxon>
        <taxon>Fungi</taxon>
        <taxon>Dikarya</taxon>
        <taxon>Ascomycota</taxon>
        <taxon>Pezizomycotina</taxon>
        <taxon>Dothideomycetes</taxon>
        <taxon>Dothideomycetes incertae sedis</taxon>
        <taxon>Microthyriales</taxon>
        <taxon>Microthyriaceae</taxon>
        <taxon>Microthyrium</taxon>
    </lineage>
</organism>
<dbReference type="Pfam" id="PF10330">
    <property type="entry name" value="Stb3"/>
    <property type="match status" value="1"/>
</dbReference>
<evidence type="ECO:0000313" key="3">
    <source>
        <dbReference type="Proteomes" id="UP000799302"/>
    </source>
</evidence>
<feature type="compositionally biased region" description="Low complexity" evidence="1">
    <location>
        <begin position="201"/>
        <end position="211"/>
    </location>
</feature>
<evidence type="ECO:0000256" key="1">
    <source>
        <dbReference type="SAM" id="MobiDB-lite"/>
    </source>
</evidence>
<dbReference type="OrthoDB" id="5391991at2759"/>
<gene>
    <name evidence="2" type="ORF">BT63DRAFT_100092</name>
</gene>
<feature type="region of interest" description="Disordered" evidence="1">
    <location>
        <begin position="15"/>
        <end position="68"/>
    </location>
</feature>
<dbReference type="InterPro" id="IPR018818">
    <property type="entry name" value="Stb3"/>
</dbReference>
<dbReference type="Proteomes" id="UP000799302">
    <property type="component" value="Unassembled WGS sequence"/>
</dbReference>
<sequence length="396" mass="42304">MAPVSAKPISSLAAALAQAPSIQKARDAGHPANLQSLPSSKHRGGLPTPPNSLSPTLPPHKGRSPSTRAVGNLQTIESDIDLHDAGDDAQGLSTEALSGIEAAGAITPALLAKHHLPEILLHNGPLAIRFVLAHLTQTVPGWARIPPAKARRICVAALEGRAGGGINGDVVFEKVGWGRWDARYRDDPPRETSGQEQQDDATSASISAIAAPYGTRQRTGRKARQLQSPLLSPSEDHDHVSEHEADKMSLDGHEYDEPHRRSIPVIQPPDDSDVTDEEDWDIGAEALLAGSYQPSYASRRGSHVSSLGRPSISSIQSHNVRPQFRNTSMPGLTVEAARSMSYSGGIMPFHRVYSSSLSSSLRMQGVQGSISIHQQQECGSPQEREAAEALLRMGSI</sequence>
<dbReference type="GO" id="GO:0043565">
    <property type="term" value="F:sequence-specific DNA binding"/>
    <property type="evidence" value="ECO:0007669"/>
    <property type="project" value="TreeGrafter"/>
</dbReference>
<protein>
    <recommendedName>
        <fullName evidence="4">Sin3 binding protein-domain-containing protein</fullName>
    </recommendedName>
</protein>
<name>A0A6A6TYY0_9PEZI</name>
<feature type="compositionally biased region" description="Basic and acidic residues" evidence="1">
    <location>
        <begin position="234"/>
        <end position="260"/>
    </location>
</feature>
<feature type="compositionally biased region" description="Pro residues" evidence="1">
    <location>
        <begin position="47"/>
        <end position="58"/>
    </location>
</feature>
<dbReference type="PANTHER" id="PTHR28164:SF1">
    <property type="entry name" value="PROTEIN STB3"/>
    <property type="match status" value="1"/>
</dbReference>
<feature type="region of interest" description="Disordered" evidence="1">
    <location>
        <begin position="183"/>
        <end position="276"/>
    </location>
</feature>
<dbReference type="PANTHER" id="PTHR28164">
    <property type="entry name" value="PROTEIN STB3"/>
    <property type="match status" value="1"/>
</dbReference>
<accession>A0A6A6TYY0</accession>
<reference evidence="2" key="1">
    <citation type="journal article" date="2020" name="Stud. Mycol.">
        <title>101 Dothideomycetes genomes: a test case for predicting lifestyles and emergence of pathogens.</title>
        <authorList>
            <person name="Haridas S."/>
            <person name="Albert R."/>
            <person name="Binder M."/>
            <person name="Bloem J."/>
            <person name="Labutti K."/>
            <person name="Salamov A."/>
            <person name="Andreopoulos B."/>
            <person name="Baker S."/>
            <person name="Barry K."/>
            <person name="Bills G."/>
            <person name="Bluhm B."/>
            <person name="Cannon C."/>
            <person name="Castanera R."/>
            <person name="Culley D."/>
            <person name="Daum C."/>
            <person name="Ezra D."/>
            <person name="Gonzalez J."/>
            <person name="Henrissat B."/>
            <person name="Kuo A."/>
            <person name="Liang C."/>
            <person name="Lipzen A."/>
            <person name="Lutzoni F."/>
            <person name="Magnuson J."/>
            <person name="Mondo S."/>
            <person name="Nolan M."/>
            <person name="Ohm R."/>
            <person name="Pangilinan J."/>
            <person name="Park H.-J."/>
            <person name="Ramirez L."/>
            <person name="Alfaro M."/>
            <person name="Sun H."/>
            <person name="Tritt A."/>
            <person name="Yoshinaga Y."/>
            <person name="Zwiers L.-H."/>
            <person name="Turgeon B."/>
            <person name="Goodwin S."/>
            <person name="Spatafora J."/>
            <person name="Crous P."/>
            <person name="Grigoriev I."/>
        </authorList>
    </citation>
    <scope>NUCLEOTIDE SEQUENCE</scope>
    <source>
        <strain evidence="2">CBS 115976</strain>
    </source>
</reference>